<dbReference type="InterPro" id="IPR029052">
    <property type="entry name" value="Metallo-depent_PP-like"/>
</dbReference>
<keyword evidence="2" id="KW-0378">Hydrolase</keyword>
<evidence type="ECO:0000259" key="5">
    <source>
        <dbReference type="Pfam" id="PF00149"/>
    </source>
</evidence>
<evidence type="ECO:0000313" key="7">
    <source>
        <dbReference type="Proteomes" id="UP000295304"/>
    </source>
</evidence>
<protein>
    <submittedName>
        <fullName evidence="6">3',5'-cyclic AMP phosphodiesterase CpdA</fullName>
    </submittedName>
</protein>
<sequence>MILAQITDTHIKSGGRPAYRLVDTKAALKKAIDHINAFTPTIDAVIVSGDLTDEGGADECATFRELISSLAVPFFMVPGNHDNRENLRAAFADLSYLRAGGAFIHYAVEDFPLRLIALDSTVPGESHGYLCPERLSWLERTLDAAPERPTMLFMHHPPFSIGIAHMDVQNLMNGDALFALLGRHPQVRHIATGHAHRAAETTRAGVGVSIAPNGAHSVTLDLDRAPGDAPSFTMEPPALRLFHIDDDANITSHLSYLGSHDGPFPFYDGDGDLID</sequence>
<evidence type="ECO:0000313" key="6">
    <source>
        <dbReference type="EMBL" id="TCS60934.1"/>
    </source>
</evidence>
<gene>
    <name evidence="6" type="ORF">EDD55_10995</name>
</gene>
<name>A0A4R3J6H6_9PROT</name>
<dbReference type="AlphaFoldDB" id="A0A4R3J6H6"/>
<dbReference type="InterPro" id="IPR026575">
    <property type="entry name" value="GpdQ/CpdA-like"/>
</dbReference>
<dbReference type="SUPFAM" id="SSF56300">
    <property type="entry name" value="Metallo-dependent phosphatases"/>
    <property type="match status" value="1"/>
</dbReference>
<keyword evidence="7" id="KW-1185">Reference proteome</keyword>
<evidence type="ECO:0000256" key="4">
    <source>
        <dbReference type="ARBA" id="ARBA00025742"/>
    </source>
</evidence>
<keyword evidence="3" id="KW-0408">Iron</keyword>
<evidence type="ECO:0000256" key="2">
    <source>
        <dbReference type="ARBA" id="ARBA00022801"/>
    </source>
</evidence>
<feature type="domain" description="Calcineurin-like phosphoesterase" evidence="5">
    <location>
        <begin position="3"/>
        <end position="197"/>
    </location>
</feature>
<dbReference type="Proteomes" id="UP000295304">
    <property type="component" value="Unassembled WGS sequence"/>
</dbReference>
<evidence type="ECO:0000256" key="3">
    <source>
        <dbReference type="ARBA" id="ARBA00023004"/>
    </source>
</evidence>
<comment type="caution">
    <text evidence="6">The sequence shown here is derived from an EMBL/GenBank/DDBJ whole genome shotgun (WGS) entry which is preliminary data.</text>
</comment>
<dbReference type="GO" id="GO:0004112">
    <property type="term" value="F:cyclic-nucleotide phosphodiesterase activity"/>
    <property type="evidence" value="ECO:0007669"/>
    <property type="project" value="InterPro"/>
</dbReference>
<dbReference type="RefSeq" id="WP_132939755.1">
    <property type="nucleotide sequence ID" value="NZ_CP119676.1"/>
</dbReference>
<dbReference type="PANTHER" id="PTHR42988">
    <property type="entry name" value="PHOSPHOHYDROLASE"/>
    <property type="match status" value="1"/>
</dbReference>
<evidence type="ECO:0000256" key="1">
    <source>
        <dbReference type="ARBA" id="ARBA00022723"/>
    </source>
</evidence>
<dbReference type="PANTHER" id="PTHR42988:SF2">
    <property type="entry name" value="CYCLIC NUCLEOTIDE PHOSPHODIESTERASE CBUA0032-RELATED"/>
    <property type="match status" value="1"/>
</dbReference>
<keyword evidence="1" id="KW-0479">Metal-binding</keyword>
<organism evidence="6 7">
    <name type="scientific">Varunaivibrio sulfuroxidans</name>
    <dbReference type="NCBI Taxonomy" id="1773489"/>
    <lineage>
        <taxon>Bacteria</taxon>
        <taxon>Pseudomonadati</taxon>
        <taxon>Pseudomonadota</taxon>
        <taxon>Alphaproteobacteria</taxon>
        <taxon>Rhodospirillales</taxon>
        <taxon>Magnetovibrionaceae</taxon>
        <taxon>Varunaivibrio</taxon>
    </lineage>
</organism>
<accession>A0A4R3J6H6</accession>
<dbReference type="CDD" id="cd07402">
    <property type="entry name" value="MPP_GpdQ"/>
    <property type="match status" value="1"/>
</dbReference>
<reference evidence="6 7" key="1">
    <citation type="submission" date="2019-03" db="EMBL/GenBank/DDBJ databases">
        <title>Genomic Encyclopedia of Type Strains, Phase IV (KMG-IV): sequencing the most valuable type-strain genomes for metagenomic binning, comparative biology and taxonomic classification.</title>
        <authorList>
            <person name="Goeker M."/>
        </authorList>
    </citation>
    <scope>NUCLEOTIDE SEQUENCE [LARGE SCALE GENOMIC DNA]</scope>
    <source>
        <strain evidence="6 7">DSM 101688</strain>
    </source>
</reference>
<proteinExistence type="inferred from homology"/>
<dbReference type="Pfam" id="PF00149">
    <property type="entry name" value="Metallophos"/>
    <property type="match status" value="1"/>
</dbReference>
<dbReference type="Gene3D" id="3.60.21.40">
    <property type="entry name" value="GpdQ, catalytic alpha/beta sandwich domain"/>
    <property type="match status" value="1"/>
</dbReference>
<dbReference type="InterPro" id="IPR042283">
    <property type="entry name" value="GpdQ_catalytic"/>
</dbReference>
<dbReference type="Gene3D" id="3.30.750.180">
    <property type="entry name" value="GpdQ, beta-strand dimerisation domain"/>
    <property type="match status" value="1"/>
</dbReference>
<dbReference type="GO" id="GO:0046872">
    <property type="term" value="F:metal ion binding"/>
    <property type="evidence" value="ECO:0007669"/>
    <property type="project" value="UniProtKB-KW"/>
</dbReference>
<dbReference type="OrthoDB" id="651281at2"/>
<dbReference type="InterPro" id="IPR050884">
    <property type="entry name" value="CNP_phosphodiesterase-III"/>
</dbReference>
<dbReference type="EMBL" id="SLZW01000009">
    <property type="protein sequence ID" value="TCS60934.1"/>
    <property type="molecule type" value="Genomic_DNA"/>
</dbReference>
<dbReference type="InterPro" id="IPR042281">
    <property type="entry name" value="GpdQ_beta-strand"/>
</dbReference>
<comment type="similarity">
    <text evidence="4">Belongs to the cyclic nucleotide phosphodiesterase class-III family.</text>
</comment>
<dbReference type="InterPro" id="IPR004843">
    <property type="entry name" value="Calcineurin-like_PHP"/>
</dbReference>